<keyword evidence="4" id="KW-1185">Reference proteome</keyword>
<evidence type="ECO:0000313" key="3">
    <source>
        <dbReference type="Ensembl" id="ENSABRP00000026271.1"/>
    </source>
</evidence>
<keyword evidence="1" id="KW-1133">Transmembrane helix</keyword>
<dbReference type="Ensembl" id="ENSABRT00000036756.1">
    <property type="protein sequence ID" value="ENSABRP00000026271.1"/>
    <property type="gene ID" value="ENSABRG00000021953.1"/>
</dbReference>
<keyword evidence="1" id="KW-0472">Membrane</keyword>
<reference evidence="3" key="2">
    <citation type="submission" date="2025-09" db="UniProtKB">
        <authorList>
            <consortium name="Ensembl"/>
        </authorList>
    </citation>
    <scope>IDENTIFICATION</scope>
</reference>
<gene>
    <name evidence="3" type="primary">TMEM109</name>
</gene>
<feature type="transmembrane region" description="Helical" evidence="1">
    <location>
        <begin position="126"/>
        <end position="145"/>
    </location>
</feature>
<dbReference type="GO" id="GO:0071480">
    <property type="term" value="P:cellular response to gamma radiation"/>
    <property type="evidence" value="ECO:0007669"/>
    <property type="project" value="Ensembl"/>
</dbReference>
<evidence type="ECO:0000256" key="2">
    <source>
        <dbReference type="SAM" id="SignalP"/>
    </source>
</evidence>
<feature type="signal peptide" evidence="2">
    <location>
        <begin position="1"/>
        <end position="26"/>
    </location>
</feature>
<dbReference type="GO" id="GO:0042771">
    <property type="term" value="P:intrinsic apoptotic signaling pathway in response to DNA damage by p53 class mediator"/>
    <property type="evidence" value="ECO:0007669"/>
    <property type="project" value="Ensembl"/>
</dbReference>
<dbReference type="Proteomes" id="UP000694426">
    <property type="component" value="Unplaced"/>
</dbReference>
<reference evidence="3" key="1">
    <citation type="submission" date="2025-08" db="UniProtKB">
        <authorList>
            <consortium name="Ensembl"/>
        </authorList>
    </citation>
    <scope>IDENTIFICATION</scope>
</reference>
<name>A0A8B9CZE7_9AVES</name>
<accession>A0A8B9CZE7</accession>
<dbReference type="AlphaFoldDB" id="A0A8B9CZE7"/>
<sequence>MGGDTGGSRALLGAALLALPWAPSLAAVAAGGGPEGFGSHAVTATDDLLWRLGHAAWARLEGWLGPEPLRLLAEGLAAVLWLVSSAISAALAVLSAIAGDILSACGLGGAWLVRGAALAPGEVQRVLLWGLAALAGARLLPRLLGLVLAPLRPALRWLKLCCFLGAFLRVAAAEGSSPTAQAAMLLGLWGLYVLLGGGRGHPPSPEVRLEAAIHSLEWKVEELCRRQRWGGPQNREEE</sequence>
<dbReference type="PANTHER" id="PTHR14550">
    <property type="entry name" value="TRANSMEMBRANE PROTEIN 109"/>
    <property type="match status" value="1"/>
</dbReference>
<dbReference type="PANTHER" id="PTHR14550:SF2">
    <property type="entry name" value="TRANSMEMBRANE PROTEIN 109"/>
    <property type="match status" value="1"/>
</dbReference>
<keyword evidence="2" id="KW-0732">Signal</keyword>
<organism evidence="3 4">
    <name type="scientific">Anser brachyrhynchus</name>
    <name type="common">Pink-footed goose</name>
    <dbReference type="NCBI Taxonomy" id="132585"/>
    <lineage>
        <taxon>Eukaryota</taxon>
        <taxon>Metazoa</taxon>
        <taxon>Chordata</taxon>
        <taxon>Craniata</taxon>
        <taxon>Vertebrata</taxon>
        <taxon>Euteleostomi</taxon>
        <taxon>Archelosauria</taxon>
        <taxon>Archosauria</taxon>
        <taxon>Dinosauria</taxon>
        <taxon>Saurischia</taxon>
        <taxon>Theropoda</taxon>
        <taxon>Coelurosauria</taxon>
        <taxon>Aves</taxon>
        <taxon>Neognathae</taxon>
        <taxon>Galloanserae</taxon>
        <taxon>Anseriformes</taxon>
        <taxon>Anatidae</taxon>
        <taxon>Anserinae</taxon>
        <taxon>Anser</taxon>
    </lineage>
</organism>
<dbReference type="GeneTree" id="ENSGT00390000015704"/>
<dbReference type="InterPro" id="IPR039492">
    <property type="entry name" value="TMEM109"/>
</dbReference>
<feature type="transmembrane region" description="Helical" evidence="1">
    <location>
        <begin position="101"/>
        <end position="120"/>
    </location>
</feature>
<proteinExistence type="predicted"/>
<keyword evidence="1" id="KW-0812">Transmembrane</keyword>
<dbReference type="GO" id="GO:0043069">
    <property type="term" value="P:negative regulation of programmed cell death"/>
    <property type="evidence" value="ECO:0007669"/>
    <property type="project" value="Ensembl"/>
</dbReference>
<protein>
    <submittedName>
        <fullName evidence="3">Transmembrane protein 109</fullName>
    </submittedName>
</protein>
<evidence type="ECO:0000313" key="4">
    <source>
        <dbReference type="Proteomes" id="UP000694426"/>
    </source>
</evidence>
<dbReference type="Pfam" id="PF14965">
    <property type="entry name" value="BRI3BP"/>
    <property type="match status" value="1"/>
</dbReference>
<evidence type="ECO:0000256" key="1">
    <source>
        <dbReference type="SAM" id="Phobius"/>
    </source>
</evidence>
<feature type="chain" id="PRO_5034795711" evidence="2">
    <location>
        <begin position="27"/>
        <end position="238"/>
    </location>
</feature>